<dbReference type="InterPro" id="IPR040079">
    <property type="entry name" value="Glutathione_S-Trfase"/>
</dbReference>
<dbReference type="PROSITE" id="PS50405">
    <property type="entry name" value="GST_CTER"/>
    <property type="match status" value="1"/>
</dbReference>
<dbReference type="SFLD" id="SFLDS00019">
    <property type="entry name" value="Glutathione_Transferase_(cytos"/>
    <property type="match status" value="1"/>
</dbReference>
<sequence>MPSTGIQLTLHWLNRSRAQRVIWLLEELRLQYRLVTYERLPDQQAPPSLKAIHPLGKSPVLEVNNSRTKKPLVLAESANIIQYITEHFGQHLIPKKWQDGLEGEAGGETDEWTRNSYYMHYAEGSLTALIAAGALKNGIKNASVPFFIKPLTGMIAGKIETDYLNHNFDAHLSFLESEMSRISKAANNLSSGESSAADGPFISGQQLTPADFMMAFPLEAAQQIAGLTKTKYPFLTDYVARVQSREAYKAAIERIIEQTGTYESGI</sequence>
<keyword evidence="5" id="KW-1185">Reference proteome</keyword>
<comment type="similarity">
    <text evidence="1">Belongs to the GST superfamily.</text>
</comment>
<dbReference type="PANTHER" id="PTHR44051:SF9">
    <property type="entry name" value="GLUTATHIONE S-TRANSFERASE 1"/>
    <property type="match status" value="1"/>
</dbReference>
<dbReference type="Pfam" id="PF13409">
    <property type="entry name" value="GST_N_2"/>
    <property type="match status" value="1"/>
</dbReference>
<dbReference type="PROSITE" id="PS50404">
    <property type="entry name" value="GST_NTER"/>
    <property type="match status" value="1"/>
</dbReference>
<comment type="caution">
    <text evidence="4">The sequence shown here is derived from an EMBL/GenBank/DDBJ whole genome shotgun (WGS) entry which is preliminary data.</text>
</comment>
<dbReference type="InterPro" id="IPR010987">
    <property type="entry name" value="Glutathione-S-Trfase_C-like"/>
</dbReference>
<dbReference type="Proteomes" id="UP000256645">
    <property type="component" value="Unassembled WGS sequence"/>
</dbReference>
<name>A0A3D8RLT9_9HELO</name>
<dbReference type="Gene3D" id="1.20.1050.10">
    <property type="match status" value="1"/>
</dbReference>
<dbReference type="Gene3D" id="3.40.30.10">
    <property type="entry name" value="Glutaredoxin"/>
    <property type="match status" value="1"/>
</dbReference>
<accession>A0A3D8RLT9</accession>
<dbReference type="SFLD" id="SFLDG00358">
    <property type="entry name" value="Main_(cytGST)"/>
    <property type="match status" value="1"/>
</dbReference>
<dbReference type="STRING" id="1849047.A0A3D8RLT9"/>
<evidence type="ECO:0000313" key="5">
    <source>
        <dbReference type="Proteomes" id="UP000256645"/>
    </source>
</evidence>
<dbReference type="SUPFAM" id="SSF52833">
    <property type="entry name" value="Thioredoxin-like"/>
    <property type="match status" value="1"/>
</dbReference>
<reference evidence="4 5" key="1">
    <citation type="journal article" date="2018" name="IMA Fungus">
        <title>IMA Genome-F 9: Draft genome sequence of Annulohypoxylon stygium, Aspergillus mulundensis, Berkeleyomyces basicola (syn. Thielaviopsis basicola), Ceratocystis smalleyi, two Cercospora beticola strains, Coleophoma cylindrospora, Fusarium fracticaudum, Phialophora cf. hyalina, and Morchella septimelata.</title>
        <authorList>
            <person name="Wingfield B.D."/>
            <person name="Bills G.F."/>
            <person name="Dong Y."/>
            <person name="Huang W."/>
            <person name="Nel W.J."/>
            <person name="Swalarsk-Parry B.S."/>
            <person name="Vaghefi N."/>
            <person name="Wilken P.M."/>
            <person name="An Z."/>
            <person name="de Beer Z.W."/>
            <person name="De Vos L."/>
            <person name="Chen L."/>
            <person name="Duong T.A."/>
            <person name="Gao Y."/>
            <person name="Hammerbacher A."/>
            <person name="Kikkert J.R."/>
            <person name="Li Y."/>
            <person name="Li H."/>
            <person name="Li K."/>
            <person name="Li Q."/>
            <person name="Liu X."/>
            <person name="Ma X."/>
            <person name="Naidoo K."/>
            <person name="Pethybridge S.J."/>
            <person name="Sun J."/>
            <person name="Steenkamp E.T."/>
            <person name="van der Nest M.A."/>
            <person name="van Wyk S."/>
            <person name="Wingfield M.J."/>
            <person name="Xiong C."/>
            <person name="Yue Q."/>
            <person name="Zhang X."/>
        </authorList>
    </citation>
    <scope>NUCLEOTIDE SEQUENCE [LARGE SCALE GENOMIC DNA]</scope>
    <source>
        <strain evidence="4 5">BP6252</strain>
    </source>
</reference>
<protein>
    <recommendedName>
        <fullName evidence="6">Glutathione S-transferase</fullName>
    </recommendedName>
</protein>
<dbReference type="PANTHER" id="PTHR44051">
    <property type="entry name" value="GLUTATHIONE S-TRANSFERASE-RELATED"/>
    <property type="match status" value="1"/>
</dbReference>
<dbReference type="InterPro" id="IPR036282">
    <property type="entry name" value="Glutathione-S-Trfase_C_sf"/>
</dbReference>
<dbReference type="InterPro" id="IPR004045">
    <property type="entry name" value="Glutathione_S-Trfase_N"/>
</dbReference>
<evidence type="ECO:0000259" key="2">
    <source>
        <dbReference type="PROSITE" id="PS50404"/>
    </source>
</evidence>
<feature type="domain" description="GST N-terminal" evidence="2">
    <location>
        <begin position="5"/>
        <end position="92"/>
    </location>
</feature>
<feature type="domain" description="GST C-terminal" evidence="3">
    <location>
        <begin position="108"/>
        <end position="263"/>
    </location>
</feature>
<evidence type="ECO:0008006" key="6">
    <source>
        <dbReference type="Google" id="ProtNLM"/>
    </source>
</evidence>
<dbReference type="AlphaFoldDB" id="A0A3D8RLT9"/>
<dbReference type="EMBL" id="PDLM01000006">
    <property type="protein sequence ID" value="RDW75025.1"/>
    <property type="molecule type" value="Genomic_DNA"/>
</dbReference>
<dbReference type="SUPFAM" id="SSF47616">
    <property type="entry name" value="GST C-terminal domain-like"/>
    <property type="match status" value="1"/>
</dbReference>
<evidence type="ECO:0000259" key="3">
    <source>
        <dbReference type="PROSITE" id="PS50405"/>
    </source>
</evidence>
<dbReference type="OrthoDB" id="2098326at2759"/>
<dbReference type="CDD" id="cd03046">
    <property type="entry name" value="GST_N_GTT1_like"/>
    <property type="match status" value="1"/>
</dbReference>
<proteinExistence type="inferred from homology"/>
<evidence type="ECO:0000313" key="4">
    <source>
        <dbReference type="EMBL" id="RDW75025.1"/>
    </source>
</evidence>
<dbReference type="InterPro" id="IPR036249">
    <property type="entry name" value="Thioredoxin-like_sf"/>
</dbReference>
<gene>
    <name evidence="4" type="ORF">BP6252_06167</name>
</gene>
<organism evidence="4 5">
    <name type="scientific">Coleophoma cylindrospora</name>
    <dbReference type="NCBI Taxonomy" id="1849047"/>
    <lineage>
        <taxon>Eukaryota</taxon>
        <taxon>Fungi</taxon>
        <taxon>Dikarya</taxon>
        <taxon>Ascomycota</taxon>
        <taxon>Pezizomycotina</taxon>
        <taxon>Leotiomycetes</taxon>
        <taxon>Helotiales</taxon>
        <taxon>Dermateaceae</taxon>
        <taxon>Coleophoma</taxon>
    </lineage>
</organism>
<evidence type="ECO:0000256" key="1">
    <source>
        <dbReference type="ARBA" id="ARBA00007409"/>
    </source>
</evidence>